<protein>
    <submittedName>
        <fullName evidence="2">Uncharacterized protein</fullName>
    </submittedName>
</protein>
<sequence>MLLSTLLTSLVAAGSARAAVMQGSWSVRADFSRCDGRFPLEVVLDKHSDGALAESMPTPNITDFRIPVPFEGTLVVKPAGAAGLGSPYPPQQVTVEILDHATGDPAIWANATVNAGFGQRGLIEQIGWSTGGRVRVGRDEERDVSIATTVNGGTLLVYYCGAPNATATALR</sequence>
<feature type="signal peptide" evidence="1">
    <location>
        <begin position="1"/>
        <end position="18"/>
    </location>
</feature>
<reference evidence="2" key="1">
    <citation type="submission" date="2021-06" db="EMBL/GenBank/DDBJ databases">
        <title>Comparative genomics, transcriptomics and evolutionary studies reveal genomic signatures of adaptation to plant cell wall in hemibiotrophic fungi.</title>
        <authorList>
            <consortium name="DOE Joint Genome Institute"/>
            <person name="Baroncelli R."/>
            <person name="Diaz J.F."/>
            <person name="Benocci T."/>
            <person name="Peng M."/>
            <person name="Battaglia E."/>
            <person name="Haridas S."/>
            <person name="Andreopoulos W."/>
            <person name="Labutti K."/>
            <person name="Pangilinan J."/>
            <person name="Floch G.L."/>
            <person name="Makela M.R."/>
            <person name="Henrissat B."/>
            <person name="Grigoriev I.V."/>
            <person name="Crouch J.A."/>
            <person name="De Vries R.P."/>
            <person name="Sukno S.A."/>
            <person name="Thon M.R."/>
        </authorList>
    </citation>
    <scope>NUCLEOTIDE SEQUENCE</scope>
    <source>
        <strain evidence="2">CBS 125086</strain>
    </source>
</reference>
<feature type="chain" id="PRO_5042084615" evidence="1">
    <location>
        <begin position="19"/>
        <end position="171"/>
    </location>
</feature>
<evidence type="ECO:0000256" key="1">
    <source>
        <dbReference type="SAM" id="SignalP"/>
    </source>
</evidence>
<dbReference type="EMBL" id="JAHLJV010000052">
    <property type="protein sequence ID" value="KAK1580678.1"/>
    <property type="molecule type" value="Genomic_DNA"/>
</dbReference>
<keyword evidence="3" id="KW-1185">Reference proteome</keyword>
<gene>
    <name evidence="2" type="ORF">LY79DRAFT_560639</name>
</gene>
<evidence type="ECO:0000313" key="2">
    <source>
        <dbReference type="EMBL" id="KAK1580678.1"/>
    </source>
</evidence>
<dbReference type="AlphaFoldDB" id="A0AAD8PVF8"/>
<organism evidence="2 3">
    <name type="scientific">Colletotrichum navitas</name>
    <dbReference type="NCBI Taxonomy" id="681940"/>
    <lineage>
        <taxon>Eukaryota</taxon>
        <taxon>Fungi</taxon>
        <taxon>Dikarya</taxon>
        <taxon>Ascomycota</taxon>
        <taxon>Pezizomycotina</taxon>
        <taxon>Sordariomycetes</taxon>
        <taxon>Hypocreomycetidae</taxon>
        <taxon>Glomerellales</taxon>
        <taxon>Glomerellaceae</taxon>
        <taxon>Colletotrichum</taxon>
        <taxon>Colletotrichum graminicola species complex</taxon>
    </lineage>
</organism>
<dbReference type="RefSeq" id="XP_060411695.1">
    <property type="nucleotide sequence ID" value="XM_060558342.1"/>
</dbReference>
<evidence type="ECO:0000313" key="3">
    <source>
        <dbReference type="Proteomes" id="UP001230504"/>
    </source>
</evidence>
<dbReference type="Proteomes" id="UP001230504">
    <property type="component" value="Unassembled WGS sequence"/>
</dbReference>
<proteinExistence type="predicted"/>
<accession>A0AAD8PVF8</accession>
<comment type="caution">
    <text evidence="2">The sequence shown here is derived from an EMBL/GenBank/DDBJ whole genome shotgun (WGS) entry which is preliminary data.</text>
</comment>
<keyword evidence="1" id="KW-0732">Signal</keyword>
<name>A0AAD8PVF8_9PEZI</name>
<dbReference type="GeneID" id="85442582"/>